<keyword evidence="1" id="KW-0805">Transcription regulation</keyword>
<gene>
    <name evidence="6" type="ORF">C7378_0622</name>
</gene>
<reference evidence="6 7" key="1">
    <citation type="submission" date="2019-03" db="EMBL/GenBank/DDBJ databases">
        <title>Genomic Encyclopedia of Type Strains, Phase IV (KMG-IV): sequencing the most valuable type-strain genomes for metagenomic binning, comparative biology and taxonomic classification.</title>
        <authorList>
            <person name="Goeker M."/>
        </authorList>
    </citation>
    <scope>NUCLEOTIDE SEQUENCE [LARGE SCALE GENOMIC DNA]</scope>
    <source>
        <strain evidence="6 7">DSM 103428</strain>
    </source>
</reference>
<dbReference type="Pfam" id="PF13305">
    <property type="entry name" value="TetR_C_33"/>
    <property type="match status" value="1"/>
</dbReference>
<evidence type="ECO:0000256" key="2">
    <source>
        <dbReference type="ARBA" id="ARBA00023125"/>
    </source>
</evidence>
<keyword evidence="2 4" id="KW-0238">DNA-binding</keyword>
<feature type="DNA-binding region" description="H-T-H motif" evidence="4">
    <location>
        <begin position="55"/>
        <end position="74"/>
    </location>
</feature>
<dbReference type="GO" id="GO:0003677">
    <property type="term" value="F:DNA binding"/>
    <property type="evidence" value="ECO:0007669"/>
    <property type="project" value="UniProtKB-UniRule"/>
</dbReference>
<organism evidence="6 7">
    <name type="scientific">Acidipila rosea</name>
    <dbReference type="NCBI Taxonomy" id="768535"/>
    <lineage>
        <taxon>Bacteria</taxon>
        <taxon>Pseudomonadati</taxon>
        <taxon>Acidobacteriota</taxon>
        <taxon>Terriglobia</taxon>
        <taxon>Terriglobales</taxon>
        <taxon>Acidobacteriaceae</taxon>
        <taxon>Acidipila</taxon>
    </lineage>
</organism>
<evidence type="ECO:0000256" key="3">
    <source>
        <dbReference type="ARBA" id="ARBA00023163"/>
    </source>
</evidence>
<dbReference type="Proteomes" id="UP000295210">
    <property type="component" value="Unassembled WGS sequence"/>
</dbReference>
<dbReference type="Gene3D" id="1.10.357.10">
    <property type="entry name" value="Tetracycline Repressor, domain 2"/>
    <property type="match status" value="1"/>
</dbReference>
<comment type="caution">
    <text evidence="6">The sequence shown here is derived from an EMBL/GenBank/DDBJ whole genome shotgun (WGS) entry which is preliminary data.</text>
</comment>
<dbReference type="InterPro" id="IPR025996">
    <property type="entry name" value="MT1864/Rv1816-like_C"/>
</dbReference>
<evidence type="ECO:0000256" key="4">
    <source>
        <dbReference type="PROSITE-ProRule" id="PRU00335"/>
    </source>
</evidence>
<name>A0A4R1LAZ4_9BACT</name>
<accession>A0A4R1LAZ4</accession>
<evidence type="ECO:0000313" key="6">
    <source>
        <dbReference type="EMBL" id="TCK75636.1"/>
    </source>
</evidence>
<dbReference type="InterPro" id="IPR009057">
    <property type="entry name" value="Homeodomain-like_sf"/>
</dbReference>
<dbReference type="InterPro" id="IPR001647">
    <property type="entry name" value="HTH_TetR"/>
</dbReference>
<evidence type="ECO:0000259" key="5">
    <source>
        <dbReference type="PROSITE" id="PS50977"/>
    </source>
</evidence>
<dbReference type="PROSITE" id="PS50977">
    <property type="entry name" value="HTH_TETR_2"/>
    <property type="match status" value="1"/>
</dbReference>
<keyword evidence="7" id="KW-1185">Reference proteome</keyword>
<protein>
    <submittedName>
        <fullName evidence="6">TetR family transcriptional regulator</fullName>
    </submittedName>
</protein>
<keyword evidence="3" id="KW-0804">Transcription</keyword>
<dbReference type="EMBL" id="SMGK01000001">
    <property type="protein sequence ID" value="TCK75636.1"/>
    <property type="molecule type" value="Genomic_DNA"/>
</dbReference>
<feature type="domain" description="HTH tetR-type" evidence="5">
    <location>
        <begin position="32"/>
        <end position="92"/>
    </location>
</feature>
<evidence type="ECO:0000313" key="7">
    <source>
        <dbReference type="Proteomes" id="UP000295210"/>
    </source>
</evidence>
<evidence type="ECO:0000256" key="1">
    <source>
        <dbReference type="ARBA" id="ARBA00023015"/>
    </source>
</evidence>
<dbReference type="SUPFAM" id="SSF46689">
    <property type="entry name" value="Homeodomain-like"/>
    <property type="match status" value="1"/>
</dbReference>
<dbReference type="Pfam" id="PF00440">
    <property type="entry name" value="TetR_N"/>
    <property type="match status" value="1"/>
</dbReference>
<dbReference type="AlphaFoldDB" id="A0A4R1LAZ4"/>
<sequence>MLSTISLSRYTLLKQAMKKNVILEKRKTFRHGDLRNALVAAGLEMARAGGPNAVILREATRQAGVSPNAAYRHFAGQAELLDAVRSACLSRLAAAIEDEMKKCRPGRDSQAFARKSLRAVGMGYLGFAMSEPGMFRTAFSVPPPVHEQNPANTASMGLNPFQLLSLALDRMQESGLLGKKDRKDAEYLAWSTVHGLALLALEGPLHKMPREIVLALGERLVVMVERGLS</sequence>
<dbReference type="SUPFAM" id="SSF48498">
    <property type="entry name" value="Tetracyclin repressor-like, C-terminal domain"/>
    <property type="match status" value="1"/>
</dbReference>
<proteinExistence type="predicted"/>
<dbReference type="InterPro" id="IPR036271">
    <property type="entry name" value="Tet_transcr_reg_TetR-rel_C_sf"/>
</dbReference>